<dbReference type="InterPro" id="IPR046036">
    <property type="entry name" value="DUF5994"/>
</dbReference>
<dbReference type="AlphaFoldDB" id="A0A1X0I322"/>
<evidence type="ECO:0000313" key="2">
    <source>
        <dbReference type="Proteomes" id="UP000192513"/>
    </source>
</evidence>
<dbReference type="Proteomes" id="UP000192513">
    <property type="component" value="Unassembled WGS sequence"/>
</dbReference>
<accession>A0A1X0I322</accession>
<gene>
    <name evidence="1" type="ORF">BST39_26195</name>
</gene>
<sequence>MTLGQARNSSRWDTTRGIRAPRFRLKPTGHASGYVDGAWWPRSDDLMTQLPDLIADLSMRLGAISCVKYNNTEWRATSAGLVSGARVVRLDGDRGHPPNTVEVLDCQGDKLALLVVPFQLGPDQAHAIVTAAAAPGDVSSVDTLLMISAKDRESRTKRSAARARWEFATRL</sequence>
<name>A0A1X0I322_9MYCO</name>
<keyword evidence="2" id="KW-1185">Reference proteome</keyword>
<proteinExistence type="predicted"/>
<organism evidence="1 2">
    <name type="scientific">Mycobacterium paraseoulense</name>
    <dbReference type="NCBI Taxonomy" id="590652"/>
    <lineage>
        <taxon>Bacteria</taxon>
        <taxon>Bacillati</taxon>
        <taxon>Actinomycetota</taxon>
        <taxon>Actinomycetes</taxon>
        <taxon>Mycobacteriales</taxon>
        <taxon>Mycobacteriaceae</taxon>
        <taxon>Mycobacterium</taxon>
    </lineage>
</organism>
<dbReference type="Pfam" id="PF19457">
    <property type="entry name" value="DUF5994"/>
    <property type="match status" value="1"/>
</dbReference>
<evidence type="ECO:0000313" key="1">
    <source>
        <dbReference type="EMBL" id="ORB33455.1"/>
    </source>
</evidence>
<reference evidence="1 2" key="1">
    <citation type="submission" date="2017-02" db="EMBL/GenBank/DDBJ databases">
        <title>The new phylogeny of genus Mycobacterium.</title>
        <authorList>
            <person name="Tortoli E."/>
            <person name="Trovato A."/>
            <person name="Cirillo D.M."/>
        </authorList>
    </citation>
    <scope>NUCLEOTIDE SEQUENCE [LARGE SCALE GENOMIC DNA]</scope>
    <source>
        <strain evidence="1 2">DSM 45000</strain>
    </source>
</reference>
<comment type="caution">
    <text evidence="1">The sequence shown here is derived from an EMBL/GenBank/DDBJ whole genome shotgun (WGS) entry which is preliminary data.</text>
</comment>
<dbReference type="EMBL" id="MVIE01000058">
    <property type="protein sequence ID" value="ORB33455.1"/>
    <property type="molecule type" value="Genomic_DNA"/>
</dbReference>
<protein>
    <submittedName>
        <fullName evidence="1">Uncharacterized protein</fullName>
    </submittedName>
</protein>
<dbReference type="STRING" id="590652.BST39_26195"/>